<name>A0ABS8ZMF6_9PSEU</name>
<comment type="caution">
    <text evidence="1">The sequence shown here is derived from an EMBL/GenBank/DDBJ whole genome shotgun (WGS) entry which is preliminary data.</text>
</comment>
<gene>
    <name evidence="1" type="ORF">LWC34_39015</name>
</gene>
<dbReference type="RefSeq" id="WP_233730233.1">
    <property type="nucleotide sequence ID" value="NZ_JAJVCN010000003.1"/>
</dbReference>
<reference evidence="1 2" key="1">
    <citation type="submission" date="2021-12" db="EMBL/GenBank/DDBJ databases">
        <title>Genome sequence of Kibdelosporangium philippinense ATCC 49844.</title>
        <authorList>
            <person name="Fedorov E.A."/>
            <person name="Omeragic M."/>
            <person name="Shalygina K.F."/>
            <person name="Maclea K.S."/>
        </authorList>
    </citation>
    <scope>NUCLEOTIDE SEQUENCE [LARGE SCALE GENOMIC DNA]</scope>
    <source>
        <strain evidence="1 2">ATCC 49844</strain>
    </source>
</reference>
<keyword evidence="2" id="KW-1185">Reference proteome</keyword>
<protein>
    <submittedName>
        <fullName evidence="1">Uncharacterized protein</fullName>
    </submittedName>
</protein>
<sequence>MNIRRLVVAPGETRAQFIARIVATAQAPAFGELERLHQLLPRATKTRVFTKSEAA</sequence>
<proteinExistence type="predicted"/>
<dbReference type="Proteomes" id="UP001521150">
    <property type="component" value="Unassembled WGS sequence"/>
</dbReference>
<evidence type="ECO:0000313" key="1">
    <source>
        <dbReference type="EMBL" id="MCE7008762.1"/>
    </source>
</evidence>
<organism evidence="1 2">
    <name type="scientific">Kibdelosporangium philippinense</name>
    <dbReference type="NCBI Taxonomy" id="211113"/>
    <lineage>
        <taxon>Bacteria</taxon>
        <taxon>Bacillati</taxon>
        <taxon>Actinomycetota</taxon>
        <taxon>Actinomycetes</taxon>
        <taxon>Pseudonocardiales</taxon>
        <taxon>Pseudonocardiaceae</taxon>
        <taxon>Kibdelosporangium</taxon>
    </lineage>
</organism>
<accession>A0ABS8ZMF6</accession>
<evidence type="ECO:0000313" key="2">
    <source>
        <dbReference type="Proteomes" id="UP001521150"/>
    </source>
</evidence>
<dbReference type="EMBL" id="JAJVCN010000003">
    <property type="protein sequence ID" value="MCE7008762.1"/>
    <property type="molecule type" value="Genomic_DNA"/>
</dbReference>